<organism evidence="3 4">
    <name type="scientific">Cytobacillus mangrovibacter</name>
    <dbReference type="NCBI Taxonomy" id="3299024"/>
    <lineage>
        <taxon>Bacteria</taxon>
        <taxon>Bacillati</taxon>
        <taxon>Bacillota</taxon>
        <taxon>Bacilli</taxon>
        <taxon>Bacillales</taxon>
        <taxon>Bacillaceae</taxon>
        <taxon>Cytobacillus</taxon>
    </lineage>
</organism>
<dbReference type="Gene3D" id="3.40.50.1820">
    <property type="entry name" value="alpha/beta hydrolase"/>
    <property type="match status" value="1"/>
</dbReference>
<evidence type="ECO:0000256" key="1">
    <source>
        <dbReference type="ARBA" id="ARBA00022801"/>
    </source>
</evidence>
<dbReference type="SUPFAM" id="SSF53474">
    <property type="entry name" value="alpha/beta-Hydrolases"/>
    <property type="match status" value="1"/>
</dbReference>
<protein>
    <submittedName>
        <fullName evidence="3">Esterase</fullName>
    </submittedName>
</protein>
<dbReference type="PANTHER" id="PTHR22946:SF9">
    <property type="entry name" value="POLYKETIDE TRANSFERASE AF380"/>
    <property type="match status" value="1"/>
</dbReference>
<dbReference type="NCBIfam" id="NF007857">
    <property type="entry name" value="PRK10566.1"/>
    <property type="match status" value="1"/>
</dbReference>
<comment type="caution">
    <text evidence="3">The sequence shown here is derived from an EMBL/GenBank/DDBJ whole genome shotgun (WGS) entry which is preliminary data.</text>
</comment>
<dbReference type="RefSeq" id="WP_389218080.1">
    <property type="nucleotide sequence ID" value="NZ_JBIACJ010000003.1"/>
</dbReference>
<dbReference type="InterPro" id="IPR050261">
    <property type="entry name" value="FrsA_esterase"/>
</dbReference>
<evidence type="ECO:0000313" key="4">
    <source>
        <dbReference type="Proteomes" id="UP001601058"/>
    </source>
</evidence>
<evidence type="ECO:0000259" key="2">
    <source>
        <dbReference type="Pfam" id="PF00326"/>
    </source>
</evidence>
<keyword evidence="4" id="KW-1185">Reference proteome</keyword>
<dbReference type="Pfam" id="PF00326">
    <property type="entry name" value="Peptidase_S9"/>
    <property type="match status" value="1"/>
</dbReference>
<accession>A0ABW6JYA0</accession>
<keyword evidence="1" id="KW-0378">Hydrolase</keyword>
<proteinExistence type="predicted"/>
<reference evidence="3 4" key="1">
    <citation type="submission" date="2024-08" db="EMBL/GenBank/DDBJ databases">
        <title>Two novel Cytobacillus novel species.</title>
        <authorList>
            <person name="Liu G."/>
        </authorList>
    </citation>
    <scope>NUCLEOTIDE SEQUENCE [LARGE SCALE GENOMIC DNA]</scope>
    <source>
        <strain evidence="3 4">FJAT-53684</strain>
    </source>
</reference>
<dbReference type="InterPro" id="IPR029058">
    <property type="entry name" value="AB_hydrolase_fold"/>
</dbReference>
<evidence type="ECO:0000313" key="3">
    <source>
        <dbReference type="EMBL" id="MFE8696337.1"/>
    </source>
</evidence>
<dbReference type="Proteomes" id="UP001601058">
    <property type="component" value="Unassembled WGS sequence"/>
</dbReference>
<gene>
    <name evidence="3" type="primary">yjfP</name>
    <name evidence="3" type="ORF">ACFYKT_08210</name>
</gene>
<dbReference type="EMBL" id="JBIACJ010000003">
    <property type="protein sequence ID" value="MFE8696337.1"/>
    <property type="molecule type" value="Genomic_DNA"/>
</dbReference>
<name>A0ABW6JYA0_9BACI</name>
<feature type="domain" description="Peptidase S9 prolyl oligopeptidase catalytic" evidence="2">
    <location>
        <begin position="90"/>
        <end position="251"/>
    </location>
</feature>
<sequence>MITIENERMKEIPLLHIVDQERQREKLPFIIFVHGFRSVKENNLHYAYYLAQKGFRVILPEALHHGERNAGLSGHDLNIHFWDVVLQSIDELAILKDAYEEQQLIDPSRIGVAGTSMGGIVTLGALTRYPWIKAATSLMGMPYYEKFASWQIDEMKKQGLEIPIEEDELSQLMLRLKELDLSLQPEKLQNRPLLFWHGKKDPIVPFPSTYHFYETIKPLYQNDREKLQFIIDEKAGHKVSVEGVAQTVRWFETFV</sequence>
<dbReference type="InterPro" id="IPR001375">
    <property type="entry name" value="Peptidase_S9_cat"/>
</dbReference>
<dbReference type="PANTHER" id="PTHR22946">
    <property type="entry name" value="DIENELACTONE HYDROLASE DOMAIN-CONTAINING PROTEIN-RELATED"/>
    <property type="match status" value="1"/>
</dbReference>